<accession>A0ABX1FXP6</accession>
<evidence type="ECO:0000259" key="1">
    <source>
        <dbReference type="Pfam" id="PF01370"/>
    </source>
</evidence>
<evidence type="ECO:0000313" key="3">
    <source>
        <dbReference type="Proteomes" id="UP001515943"/>
    </source>
</evidence>
<dbReference type="PANTHER" id="PTHR43245">
    <property type="entry name" value="BIFUNCTIONAL POLYMYXIN RESISTANCE PROTEIN ARNA"/>
    <property type="match status" value="1"/>
</dbReference>
<dbReference type="Pfam" id="PF01370">
    <property type="entry name" value="Epimerase"/>
    <property type="match status" value="1"/>
</dbReference>
<dbReference type="SUPFAM" id="SSF51735">
    <property type="entry name" value="NAD(P)-binding Rossmann-fold domains"/>
    <property type="match status" value="1"/>
</dbReference>
<proteinExistence type="predicted"/>
<dbReference type="PANTHER" id="PTHR43245:SF13">
    <property type="entry name" value="UDP-D-APIOSE_UDP-D-XYLOSE SYNTHASE 2"/>
    <property type="match status" value="1"/>
</dbReference>
<gene>
    <name evidence="2" type="ORF">FXN61_46880</name>
</gene>
<evidence type="ECO:0000313" key="2">
    <source>
        <dbReference type="EMBL" id="NKE63831.1"/>
    </source>
</evidence>
<feature type="non-terminal residue" evidence="2">
    <location>
        <position position="1"/>
    </location>
</feature>
<comment type="caution">
    <text evidence="2">The sequence shown here is derived from an EMBL/GenBank/DDBJ whole genome shotgun (WGS) entry which is preliminary data.</text>
</comment>
<name>A0ABX1FXP6_9PSEU</name>
<sequence length="261" mass="27205">PRALAAAVAGADAVINLLLPDSGWRGADDLAGERTTVGVVRELVRVLRHSGPAPVVVFAGSTSQVGLAPRTPIDGTEHDHPVTAYDRQKLAAEQLLMAATADGALRGVSLRLPTVFGPPSARGVVAAMTRLALAGEPLTVWADGAIERDLLYVDDVADAFVAALDHADRLAGGHWLLGTGRGVPLRELFGTIAEVVAEHTGRPAVPIVSVPRPAEAFATDAHSVVVDSSAFRAVTGWSPQVPLREALCRTLADQVARTHTS</sequence>
<dbReference type="Gene3D" id="3.40.50.720">
    <property type="entry name" value="NAD(P)-binding Rossmann-like Domain"/>
    <property type="match status" value="1"/>
</dbReference>
<dbReference type="EMBL" id="VSRL01000436">
    <property type="protein sequence ID" value="NKE63831.1"/>
    <property type="molecule type" value="Genomic_DNA"/>
</dbReference>
<keyword evidence="3" id="KW-1185">Reference proteome</keyword>
<dbReference type="RefSeq" id="WP_167980398.1">
    <property type="nucleotide sequence ID" value="NZ_VSRL01000436.1"/>
</dbReference>
<feature type="domain" description="NAD-dependent epimerase/dehydratase" evidence="1">
    <location>
        <begin position="4"/>
        <end position="178"/>
    </location>
</feature>
<dbReference type="InterPro" id="IPR036291">
    <property type="entry name" value="NAD(P)-bd_dom_sf"/>
</dbReference>
<dbReference type="InterPro" id="IPR050177">
    <property type="entry name" value="Lipid_A_modif_metabolic_enz"/>
</dbReference>
<reference evidence="2 3" key="1">
    <citation type="submission" date="2019-08" db="EMBL/GenBank/DDBJ databases">
        <title>Lentzea from Indian Himalayas.</title>
        <authorList>
            <person name="Mandal S."/>
            <person name="Mallick Gupta A."/>
            <person name="Maiti P.K."/>
            <person name="Sarkar J."/>
            <person name="Mandal S."/>
        </authorList>
    </citation>
    <scope>NUCLEOTIDE SEQUENCE [LARGE SCALE GENOMIC DNA]</scope>
    <source>
        <strain evidence="2 3">PSKA42</strain>
    </source>
</reference>
<dbReference type="InterPro" id="IPR001509">
    <property type="entry name" value="Epimerase_deHydtase"/>
</dbReference>
<dbReference type="Proteomes" id="UP001515943">
    <property type="component" value="Unassembled WGS sequence"/>
</dbReference>
<protein>
    <submittedName>
        <fullName evidence="2">NAD-dependent epimerase/dehydratase family protein</fullName>
    </submittedName>
</protein>
<organism evidence="2 3">
    <name type="scientific">Lentzea indica</name>
    <dbReference type="NCBI Taxonomy" id="2604800"/>
    <lineage>
        <taxon>Bacteria</taxon>
        <taxon>Bacillati</taxon>
        <taxon>Actinomycetota</taxon>
        <taxon>Actinomycetes</taxon>
        <taxon>Pseudonocardiales</taxon>
        <taxon>Pseudonocardiaceae</taxon>
        <taxon>Lentzea</taxon>
    </lineage>
</organism>